<keyword evidence="3" id="KW-0804">Transcription</keyword>
<dbReference type="Pfam" id="PF01047">
    <property type="entry name" value="MarR"/>
    <property type="match status" value="1"/>
</dbReference>
<protein>
    <submittedName>
        <fullName evidence="5">Nicotinate degradation protein R</fullName>
    </submittedName>
</protein>
<dbReference type="GO" id="GO:0003700">
    <property type="term" value="F:DNA-binding transcription factor activity"/>
    <property type="evidence" value="ECO:0007669"/>
    <property type="project" value="InterPro"/>
</dbReference>
<proteinExistence type="predicted"/>
<keyword evidence="1" id="KW-0805">Transcription regulation</keyword>
<dbReference type="InterPro" id="IPR000835">
    <property type="entry name" value="HTH_MarR-typ"/>
</dbReference>
<dbReference type="Proteomes" id="UP000051587">
    <property type="component" value="Unassembled WGS sequence"/>
</dbReference>
<evidence type="ECO:0000256" key="3">
    <source>
        <dbReference type="ARBA" id="ARBA00023163"/>
    </source>
</evidence>
<dbReference type="PRINTS" id="PR00598">
    <property type="entry name" value="HTHMARR"/>
</dbReference>
<dbReference type="Gene3D" id="1.10.10.10">
    <property type="entry name" value="Winged helix-like DNA-binding domain superfamily/Winged helix DNA-binding domain"/>
    <property type="match status" value="1"/>
</dbReference>
<dbReference type="RefSeq" id="WP_058263340.1">
    <property type="nucleotide sequence ID" value="NZ_CP051181.1"/>
</dbReference>
<dbReference type="OrthoDB" id="9814496at2"/>
<dbReference type="InterPro" id="IPR036390">
    <property type="entry name" value="WH_DNA-bd_sf"/>
</dbReference>
<evidence type="ECO:0000313" key="6">
    <source>
        <dbReference type="Proteomes" id="UP000051587"/>
    </source>
</evidence>
<evidence type="ECO:0000313" key="5">
    <source>
        <dbReference type="EMBL" id="CUH66767.1"/>
    </source>
</evidence>
<dbReference type="EMBL" id="CYSA01000025">
    <property type="protein sequence ID" value="CUH66767.1"/>
    <property type="molecule type" value="Genomic_DNA"/>
</dbReference>
<dbReference type="SUPFAM" id="SSF46785">
    <property type="entry name" value="Winged helix' DNA-binding domain"/>
    <property type="match status" value="1"/>
</dbReference>
<dbReference type="SMART" id="SM00347">
    <property type="entry name" value="HTH_MARR"/>
    <property type="match status" value="1"/>
</dbReference>
<feature type="domain" description="HTH marR-type" evidence="4">
    <location>
        <begin position="16"/>
        <end position="146"/>
    </location>
</feature>
<dbReference type="GO" id="GO:0003677">
    <property type="term" value="F:DNA binding"/>
    <property type="evidence" value="ECO:0007669"/>
    <property type="project" value="UniProtKB-KW"/>
</dbReference>
<organism evidence="5 6">
    <name type="scientific">Thalassovita gelatinovora</name>
    <name type="common">Thalassobius gelatinovorus</name>
    <dbReference type="NCBI Taxonomy" id="53501"/>
    <lineage>
        <taxon>Bacteria</taxon>
        <taxon>Pseudomonadati</taxon>
        <taxon>Pseudomonadota</taxon>
        <taxon>Alphaproteobacteria</taxon>
        <taxon>Rhodobacterales</taxon>
        <taxon>Roseobacteraceae</taxon>
        <taxon>Thalassovita</taxon>
    </lineage>
</organism>
<keyword evidence="2" id="KW-0238">DNA-binding</keyword>
<dbReference type="PANTHER" id="PTHR42756">
    <property type="entry name" value="TRANSCRIPTIONAL REGULATOR, MARR"/>
    <property type="match status" value="1"/>
</dbReference>
<dbReference type="PANTHER" id="PTHR42756:SF1">
    <property type="entry name" value="TRANSCRIPTIONAL REPRESSOR OF EMRAB OPERON"/>
    <property type="match status" value="1"/>
</dbReference>
<name>A0A0P1G0H0_THAGE</name>
<dbReference type="AlphaFoldDB" id="A0A0P1G0H0"/>
<evidence type="ECO:0000256" key="2">
    <source>
        <dbReference type="ARBA" id="ARBA00023125"/>
    </source>
</evidence>
<sequence length="146" mass="16056">MTDDGTLKPSTAYVLDEQVGYLLRLANQRHATIFQTHAVDGLTPTQFTALVRLAEHGKCSQNQLGRYAAMDIATIKGVVDRLRGKGLVQTEASQQDRRRSLVSLTPAGQDLVQDLYHAGEAITDETLAPLSPAEQRNFIKLLRKLG</sequence>
<dbReference type="PROSITE" id="PS50995">
    <property type="entry name" value="HTH_MARR_2"/>
    <property type="match status" value="1"/>
</dbReference>
<keyword evidence="6" id="KW-1185">Reference proteome</keyword>
<evidence type="ECO:0000259" key="4">
    <source>
        <dbReference type="PROSITE" id="PS50995"/>
    </source>
</evidence>
<evidence type="ECO:0000256" key="1">
    <source>
        <dbReference type="ARBA" id="ARBA00023015"/>
    </source>
</evidence>
<accession>A0A0P1G0H0</accession>
<reference evidence="5 6" key="1">
    <citation type="submission" date="2015-09" db="EMBL/GenBank/DDBJ databases">
        <authorList>
            <consortium name="Swine Surveillance"/>
        </authorList>
    </citation>
    <scope>NUCLEOTIDE SEQUENCE [LARGE SCALE GENOMIC DNA]</scope>
    <source>
        <strain evidence="5 6">CECT 4357</strain>
    </source>
</reference>
<dbReference type="InterPro" id="IPR036388">
    <property type="entry name" value="WH-like_DNA-bd_sf"/>
</dbReference>
<gene>
    <name evidence="5" type="primary">nicR_2</name>
    <name evidence="5" type="ORF">TG4357_02625</name>
</gene>
<dbReference type="STRING" id="53501.SAMN04488043_105162"/>